<gene>
    <name evidence="6" type="primary">NVL</name>
</gene>
<dbReference type="Proteomes" id="UP000001645">
    <property type="component" value="Chromosome 2"/>
</dbReference>
<dbReference type="CDD" id="cd19530">
    <property type="entry name" value="RecA-like_NVL_r2-like"/>
    <property type="match status" value="1"/>
</dbReference>
<evidence type="ECO:0000259" key="5">
    <source>
        <dbReference type="SMART" id="SM00382"/>
    </source>
</evidence>
<evidence type="ECO:0000313" key="6">
    <source>
        <dbReference type="Ensembl" id="ENSMGAP00000025530.1"/>
    </source>
</evidence>
<dbReference type="PANTHER" id="PTHR23077:SF171">
    <property type="entry name" value="NUCLEAR VALOSIN-CONTAINING PROTEIN-LIKE"/>
    <property type="match status" value="1"/>
</dbReference>
<accession>A0A803Y183</accession>
<dbReference type="GO" id="GO:0006364">
    <property type="term" value="P:rRNA processing"/>
    <property type="evidence" value="ECO:0007669"/>
    <property type="project" value="Ensembl"/>
</dbReference>
<evidence type="ECO:0000256" key="3">
    <source>
        <dbReference type="ARBA" id="ARBA00022840"/>
    </source>
</evidence>
<evidence type="ECO:0000256" key="4">
    <source>
        <dbReference type="SAM" id="MobiDB-lite"/>
    </source>
</evidence>
<dbReference type="SMART" id="SM00382">
    <property type="entry name" value="AAA"/>
    <property type="match status" value="2"/>
</dbReference>
<dbReference type="InterPro" id="IPR050168">
    <property type="entry name" value="AAA_ATPase_domain"/>
</dbReference>
<dbReference type="PROSITE" id="PS00674">
    <property type="entry name" value="AAA"/>
    <property type="match status" value="2"/>
</dbReference>
<reference evidence="6 7" key="1">
    <citation type="journal article" date="2010" name="PLoS Biol.">
        <title>Multi-platform next-generation sequencing of the domestic turkey (Meleagris gallopavo): genome assembly and analysis.</title>
        <authorList>
            <person name="Dalloul R.A."/>
            <person name="Long J.A."/>
            <person name="Zimin A.V."/>
            <person name="Aslam L."/>
            <person name="Beal K."/>
            <person name="Blomberg L.A."/>
            <person name="Bouffard P."/>
            <person name="Burt D.W."/>
            <person name="Crasta O."/>
            <person name="Crooijmans R.P."/>
            <person name="Cooper K."/>
            <person name="Coulombe R.A."/>
            <person name="De S."/>
            <person name="Delany M.E."/>
            <person name="Dodgson J.B."/>
            <person name="Dong J.J."/>
            <person name="Evans C."/>
            <person name="Frederickson K.M."/>
            <person name="Flicek P."/>
            <person name="Florea L."/>
            <person name="Folkerts O."/>
            <person name="Groenen M.A."/>
            <person name="Harkins T.T."/>
            <person name="Herrero J."/>
            <person name="Hoffmann S."/>
            <person name="Megens H.J."/>
            <person name="Jiang A."/>
            <person name="de Jong P."/>
            <person name="Kaiser P."/>
            <person name="Kim H."/>
            <person name="Kim K.W."/>
            <person name="Kim S."/>
            <person name="Langenberger D."/>
            <person name="Lee M.K."/>
            <person name="Lee T."/>
            <person name="Mane S."/>
            <person name="Marcais G."/>
            <person name="Marz M."/>
            <person name="McElroy A.P."/>
            <person name="Modise T."/>
            <person name="Nefedov M."/>
            <person name="Notredame C."/>
            <person name="Paton I.R."/>
            <person name="Payne W.S."/>
            <person name="Pertea G."/>
            <person name="Prickett D."/>
            <person name="Puiu D."/>
            <person name="Qioa D."/>
            <person name="Raineri E."/>
            <person name="Ruffier M."/>
            <person name="Salzberg S.L."/>
            <person name="Schatz M.C."/>
            <person name="Scheuring C."/>
            <person name="Schmidt C.J."/>
            <person name="Schroeder S."/>
            <person name="Searle S.M."/>
            <person name="Smith E.J."/>
            <person name="Smith J."/>
            <person name="Sonstegard T.S."/>
            <person name="Stadler P.F."/>
            <person name="Tafer H."/>
            <person name="Tu Z.J."/>
            <person name="Van Tassell C.P."/>
            <person name="Vilella A.J."/>
            <person name="Williams K.P."/>
            <person name="Yorke J.A."/>
            <person name="Zhang L."/>
            <person name="Zhang H.B."/>
            <person name="Zhang X."/>
            <person name="Zhang Y."/>
            <person name="Reed K.M."/>
        </authorList>
    </citation>
    <scope>NUCLEOTIDE SEQUENCE [LARGE SCALE GENOMIC DNA]</scope>
</reference>
<evidence type="ECO:0000313" key="7">
    <source>
        <dbReference type="Proteomes" id="UP000001645"/>
    </source>
</evidence>
<dbReference type="InterPro" id="IPR041569">
    <property type="entry name" value="AAA_lid_3"/>
</dbReference>
<protein>
    <submittedName>
        <fullName evidence="6">Nuclear VCP like</fullName>
    </submittedName>
</protein>
<dbReference type="InterPro" id="IPR031996">
    <property type="entry name" value="NVL2_nucleolin-bd"/>
</dbReference>
<dbReference type="FunFam" id="3.40.50.300:FF:000149">
    <property type="entry name" value="Nuclear valosin-containing protein-like"/>
    <property type="match status" value="1"/>
</dbReference>
<dbReference type="GO" id="GO:0005697">
    <property type="term" value="C:telomerase holoenzyme complex"/>
    <property type="evidence" value="ECO:0007669"/>
    <property type="project" value="Ensembl"/>
</dbReference>
<dbReference type="InterPro" id="IPR027417">
    <property type="entry name" value="P-loop_NTPase"/>
</dbReference>
<keyword evidence="7" id="KW-1185">Reference proteome</keyword>
<dbReference type="Pfam" id="PF17862">
    <property type="entry name" value="AAA_lid_3"/>
    <property type="match status" value="2"/>
</dbReference>
<dbReference type="FunFam" id="1.10.8.60:FF:000081">
    <property type="entry name" value="AAA family ATPase/60S ribosome export protein"/>
    <property type="match status" value="1"/>
</dbReference>
<dbReference type="InterPro" id="IPR003960">
    <property type="entry name" value="ATPase_AAA_CS"/>
</dbReference>
<dbReference type="Pfam" id="PF00004">
    <property type="entry name" value="AAA"/>
    <property type="match status" value="2"/>
</dbReference>
<feature type="region of interest" description="Disordered" evidence="4">
    <location>
        <begin position="131"/>
        <end position="162"/>
    </location>
</feature>
<dbReference type="Gene3D" id="1.10.8.60">
    <property type="match status" value="2"/>
</dbReference>
<dbReference type="PANTHER" id="PTHR23077">
    <property type="entry name" value="AAA-FAMILY ATPASE"/>
    <property type="match status" value="1"/>
</dbReference>
<keyword evidence="3" id="KW-0067">ATP-binding</keyword>
<feature type="domain" description="AAA+ ATPase" evidence="5">
    <location>
        <begin position="584"/>
        <end position="720"/>
    </location>
</feature>
<dbReference type="GO" id="GO:0042273">
    <property type="term" value="P:ribosomal large subunit biogenesis"/>
    <property type="evidence" value="ECO:0007669"/>
    <property type="project" value="Ensembl"/>
</dbReference>
<dbReference type="GO" id="GO:0005654">
    <property type="term" value="C:nucleoplasm"/>
    <property type="evidence" value="ECO:0007669"/>
    <property type="project" value="Ensembl"/>
</dbReference>
<evidence type="ECO:0000256" key="1">
    <source>
        <dbReference type="ARBA" id="ARBA00006914"/>
    </source>
</evidence>
<name>A0A803Y183_MELGA</name>
<dbReference type="Gene3D" id="1.10.10.2010">
    <property type="match status" value="1"/>
</dbReference>
<dbReference type="GO" id="GO:0032206">
    <property type="term" value="P:positive regulation of telomere maintenance"/>
    <property type="evidence" value="ECO:0007669"/>
    <property type="project" value="Ensembl"/>
</dbReference>
<dbReference type="GO" id="GO:0005524">
    <property type="term" value="F:ATP binding"/>
    <property type="evidence" value="ECO:0007669"/>
    <property type="project" value="UniProtKB-KW"/>
</dbReference>
<dbReference type="Ensembl" id="ENSMGAT00000028718.1">
    <property type="protein sequence ID" value="ENSMGAP00000025530.1"/>
    <property type="gene ID" value="ENSMGAG00000008258.3"/>
</dbReference>
<dbReference type="FunFam" id="3.40.50.300:FF:000600">
    <property type="entry name" value="Nuclear valosin-containing protein-like"/>
    <property type="match status" value="1"/>
</dbReference>
<dbReference type="InterPro" id="IPR038100">
    <property type="entry name" value="NLV2_N_sf"/>
</dbReference>
<keyword evidence="2" id="KW-0547">Nucleotide-binding</keyword>
<dbReference type="AlphaFoldDB" id="A0A803Y183"/>
<dbReference type="CDD" id="cd19518">
    <property type="entry name" value="RecA-like_NVL_r1-like"/>
    <property type="match status" value="1"/>
</dbReference>
<dbReference type="GO" id="GO:1990275">
    <property type="term" value="F:preribosome binding"/>
    <property type="evidence" value="ECO:0007669"/>
    <property type="project" value="Ensembl"/>
</dbReference>
<dbReference type="GO" id="GO:0016887">
    <property type="term" value="F:ATP hydrolysis activity"/>
    <property type="evidence" value="ECO:0007669"/>
    <property type="project" value="InterPro"/>
</dbReference>
<dbReference type="Gene3D" id="3.40.50.300">
    <property type="entry name" value="P-loop containing nucleotide triphosphate hydrolases"/>
    <property type="match status" value="2"/>
</dbReference>
<reference evidence="6" key="2">
    <citation type="submission" date="2025-08" db="UniProtKB">
        <authorList>
            <consortium name="Ensembl"/>
        </authorList>
    </citation>
    <scope>IDENTIFICATION</scope>
</reference>
<dbReference type="InterPro" id="IPR003959">
    <property type="entry name" value="ATPase_AAA_core"/>
</dbReference>
<dbReference type="GO" id="GO:0003723">
    <property type="term" value="F:RNA binding"/>
    <property type="evidence" value="ECO:0007669"/>
    <property type="project" value="TreeGrafter"/>
</dbReference>
<reference evidence="6" key="3">
    <citation type="submission" date="2025-09" db="UniProtKB">
        <authorList>
            <consortium name="Ensembl"/>
        </authorList>
    </citation>
    <scope>IDENTIFICATION</scope>
</reference>
<dbReference type="Pfam" id="PF16725">
    <property type="entry name" value="Nucleolin_bd"/>
    <property type="match status" value="1"/>
</dbReference>
<feature type="compositionally biased region" description="Polar residues" evidence="4">
    <location>
        <begin position="144"/>
        <end position="162"/>
    </location>
</feature>
<sequence length="808" mass="88853">MGLWKLRSRAGRLGAVPGLVVTAEPRAGSFRAAALYLASSKCGHYVDIGILASDLQKTYSTEYGRRKRNAFRIQVAKGNSVSIVVWNNQHEHKRNETIGSSTEDSDDDDYPEDLSTNHMNSSLMALYKKGNPDSVLATPKNEPMETSTPVQTAPQTSTLSPASQVETRISKGGWFIDKTPSGKDFFIDLSEDGEGDEKKVVSEKSTEFSVLESEKKKAKGKRAKRKKEEFPDVDKEIESVLLKGKGEKLFLEICKMLIHVRHPEVYLHLGVVPPRGFLLHGPPGCGKTLLAQAIAGELELPMLKVAATEMVSGVSGESEQKLRELFDQAVLNAPCVLFIDEIDAITPKREVASKDMERRIVAQLLTCLDDLNNVAATAQVLVIGATNRPDSLDPALRRAGRFDREICLGIPDEAAREKILQTLCRKLKLPESFDFLQLAHLTPGYVGADLMALCREAAMCTVNRVLIKSEKQQRKCVQAGGNTAEEGVGIETEIPEELQRLLDLLKRPDPLPEDQLQKLCIEMNDFIVALPSVQPSAKREGFVTIPDVTWADIGALEDVREELTMAILAPVRNPEQFKALGLTTPAGVLLAGPPGCGKTLLAKAVANESGLNFISVKGPELLNMYVGESERAVRQVFQRARNSAPCVIFFDEVDALCPRRSDRESGASVRVVNQLLTEMDGLENRQQVFIMAATNRPDIIDPAILRPGRLDKTLYVGLPPPEDRLAILKTITKDGTRPPLDTDVNLEEIAYSQQCDCYTGADLSALVREASVCALRQEMALSYSGEEQGKKHLSWSPLVLLNLIKSQR</sequence>
<proteinExistence type="inferred from homology"/>
<dbReference type="InterPro" id="IPR003593">
    <property type="entry name" value="AAA+_ATPase"/>
</dbReference>
<dbReference type="GO" id="GO:1905323">
    <property type="term" value="P:telomerase holoenzyme complex assembly"/>
    <property type="evidence" value="ECO:0007669"/>
    <property type="project" value="Ensembl"/>
</dbReference>
<dbReference type="GO" id="GO:0005730">
    <property type="term" value="C:nucleolus"/>
    <property type="evidence" value="ECO:0007669"/>
    <property type="project" value="Ensembl"/>
</dbReference>
<dbReference type="SUPFAM" id="SSF52540">
    <property type="entry name" value="P-loop containing nucleoside triphosphate hydrolases"/>
    <property type="match status" value="2"/>
</dbReference>
<comment type="similarity">
    <text evidence="1">Belongs to the AAA ATPase family.</text>
</comment>
<organism evidence="6 7">
    <name type="scientific">Meleagris gallopavo</name>
    <name type="common">Wild turkey</name>
    <dbReference type="NCBI Taxonomy" id="9103"/>
    <lineage>
        <taxon>Eukaryota</taxon>
        <taxon>Metazoa</taxon>
        <taxon>Chordata</taxon>
        <taxon>Craniata</taxon>
        <taxon>Vertebrata</taxon>
        <taxon>Euteleostomi</taxon>
        <taxon>Archelosauria</taxon>
        <taxon>Archosauria</taxon>
        <taxon>Dinosauria</taxon>
        <taxon>Saurischia</taxon>
        <taxon>Theropoda</taxon>
        <taxon>Coelurosauria</taxon>
        <taxon>Aves</taxon>
        <taxon>Neognathae</taxon>
        <taxon>Galloanserae</taxon>
        <taxon>Galliformes</taxon>
        <taxon>Phasianidae</taxon>
        <taxon>Meleagridinae</taxon>
        <taxon>Meleagris</taxon>
    </lineage>
</organism>
<feature type="domain" description="AAA+ ATPase" evidence="5">
    <location>
        <begin position="273"/>
        <end position="412"/>
    </location>
</feature>
<dbReference type="Bgee" id="ENSMGAG00000008258">
    <property type="expression patterns" value="Expressed in thymus and 17 other cell types or tissues"/>
</dbReference>
<dbReference type="GeneTree" id="ENSGT00570000079239"/>
<dbReference type="InParanoid" id="A0A803Y183"/>
<dbReference type="GO" id="GO:1904749">
    <property type="term" value="P:regulation of protein localization to nucleolus"/>
    <property type="evidence" value="ECO:0007669"/>
    <property type="project" value="Ensembl"/>
</dbReference>
<dbReference type="FunFam" id="1.10.8.60:FF:000052">
    <property type="entry name" value="Nuclear valosin-containing protein-like"/>
    <property type="match status" value="1"/>
</dbReference>
<evidence type="ECO:0000256" key="2">
    <source>
        <dbReference type="ARBA" id="ARBA00022741"/>
    </source>
</evidence>
<dbReference type="GO" id="GO:0000176">
    <property type="term" value="C:nuclear exosome (RNase complex)"/>
    <property type="evidence" value="ECO:0007669"/>
    <property type="project" value="Ensembl"/>
</dbReference>